<reference evidence="2" key="1">
    <citation type="journal article" date="2023" name="Science">
        <title>Genome structures resolve the early diversification of teleost fishes.</title>
        <authorList>
            <person name="Parey E."/>
            <person name="Louis A."/>
            <person name="Montfort J."/>
            <person name="Bouchez O."/>
            <person name="Roques C."/>
            <person name="Iampietro C."/>
            <person name="Lluch J."/>
            <person name="Castinel A."/>
            <person name="Donnadieu C."/>
            <person name="Desvignes T."/>
            <person name="Floi Bucao C."/>
            <person name="Jouanno E."/>
            <person name="Wen M."/>
            <person name="Mejri S."/>
            <person name="Dirks R."/>
            <person name="Jansen H."/>
            <person name="Henkel C."/>
            <person name="Chen W.J."/>
            <person name="Zahm M."/>
            <person name="Cabau C."/>
            <person name="Klopp C."/>
            <person name="Thompson A.W."/>
            <person name="Robinson-Rechavi M."/>
            <person name="Braasch I."/>
            <person name="Lecointre G."/>
            <person name="Bobe J."/>
            <person name="Postlethwait J.H."/>
            <person name="Berthelot C."/>
            <person name="Roest Crollius H."/>
            <person name="Guiguen Y."/>
        </authorList>
    </citation>
    <scope>NUCLEOTIDE SEQUENCE</scope>
    <source>
        <strain evidence="2">NC1722</strain>
    </source>
</reference>
<evidence type="ECO:0000313" key="3">
    <source>
        <dbReference type="Proteomes" id="UP001221898"/>
    </source>
</evidence>
<evidence type="ECO:0000313" key="2">
    <source>
        <dbReference type="EMBL" id="KAJ8417378.1"/>
    </source>
</evidence>
<gene>
    <name evidence="2" type="ORF">AAFF_G00286050</name>
</gene>
<proteinExistence type="predicted"/>
<evidence type="ECO:0000256" key="1">
    <source>
        <dbReference type="SAM" id="MobiDB-lite"/>
    </source>
</evidence>
<name>A0AAD7TBP3_9TELE</name>
<dbReference type="AlphaFoldDB" id="A0AAD7TBP3"/>
<dbReference type="Proteomes" id="UP001221898">
    <property type="component" value="Unassembled WGS sequence"/>
</dbReference>
<comment type="caution">
    <text evidence="2">The sequence shown here is derived from an EMBL/GenBank/DDBJ whole genome shotgun (WGS) entry which is preliminary data.</text>
</comment>
<accession>A0AAD7TBP3</accession>
<protein>
    <submittedName>
        <fullName evidence="2">Uncharacterized protein</fullName>
    </submittedName>
</protein>
<organism evidence="2 3">
    <name type="scientific">Aldrovandia affinis</name>
    <dbReference type="NCBI Taxonomy" id="143900"/>
    <lineage>
        <taxon>Eukaryota</taxon>
        <taxon>Metazoa</taxon>
        <taxon>Chordata</taxon>
        <taxon>Craniata</taxon>
        <taxon>Vertebrata</taxon>
        <taxon>Euteleostomi</taxon>
        <taxon>Actinopterygii</taxon>
        <taxon>Neopterygii</taxon>
        <taxon>Teleostei</taxon>
        <taxon>Notacanthiformes</taxon>
        <taxon>Halosauridae</taxon>
        <taxon>Aldrovandia</taxon>
    </lineage>
</organism>
<feature type="region of interest" description="Disordered" evidence="1">
    <location>
        <begin position="61"/>
        <end position="88"/>
    </location>
</feature>
<feature type="compositionally biased region" description="Basic and acidic residues" evidence="1">
    <location>
        <begin position="79"/>
        <end position="88"/>
    </location>
</feature>
<keyword evidence="3" id="KW-1185">Reference proteome</keyword>
<sequence length="168" mass="17717">MGGSSSNPGLLFFGLQTADENLHWGGDRLGHAALPCVEQHLRRSLGLSSPPSGLPWVRVPSRQPLQSPSLLPPVPPCSHDAKGASITHHETSHAPFLLGLGQSMAAFPAHASSPSPDSRIHLGEITDGGAELKGVNIAERAALAFRPRQKLEVEELPAVGKTGLRLTE</sequence>
<dbReference type="EMBL" id="JAINUG010000004">
    <property type="protein sequence ID" value="KAJ8417378.1"/>
    <property type="molecule type" value="Genomic_DNA"/>
</dbReference>